<accession>A0A4V2YU73</accession>
<dbReference type="Pfam" id="PF19953">
    <property type="entry name" value="EACC1"/>
    <property type="match status" value="1"/>
</dbReference>
<proteinExistence type="predicted"/>
<dbReference type="OrthoDB" id="3626734at2"/>
<sequence>MTINVRIDGDSADDELRSLHQWLLREPVIYQDMDLKLVSKQPEQGQMGAALDLITLTVTSTLQLPSVIDAINGWRRTRRRETQITVERGDVKVTITGADPEAVIKALSLAEKDE</sequence>
<dbReference type="RefSeq" id="WP_131899500.1">
    <property type="nucleotide sequence ID" value="NZ_SMKU01000213.1"/>
</dbReference>
<name>A0A4V2YU73_9ACTN</name>
<keyword evidence="2" id="KW-1185">Reference proteome</keyword>
<dbReference type="AlphaFoldDB" id="A0A4V2YU73"/>
<dbReference type="Proteomes" id="UP000294513">
    <property type="component" value="Unassembled WGS sequence"/>
</dbReference>
<dbReference type="InterPro" id="IPR045428">
    <property type="entry name" value="EACC1"/>
</dbReference>
<reference evidence="1 2" key="1">
    <citation type="submission" date="2019-03" db="EMBL/GenBank/DDBJ databases">
        <title>Draft genome sequences of novel Actinobacteria.</title>
        <authorList>
            <person name="Sahin N."/>
            <person name="Ay H."/>
            <person name="Saygin H."/>
        </authorList>
    </citation>
    <scope>NUCLEOTIDE SEQUENCE [LARGE SCALE GENOMIC DNA]</scope>
    <source>
        <strain evidence="1 2">H3C3</strain>
    </source>
</reference>
<evidence type="ECO:0000313" key="2">
    <source>
        <dbReference type="Proteomes" id="UP000294513"/>
    </source>
</evidence>
<organism evidence="1 2">
    <name type="scientific">Actinomadura rubrisoli</name>
    <dbReference type="NCBI Taxonomy" id="2530368"/>
    <lineage>
        <taxon>Bacteria</taxon>
        <taxon>Bacillati</taxon>
        <taxon>Actinomycetota</taxon>
        <taxon>Actinomycetes</taxon>
        <taxon>Streptosporangiales</taxon>
        <taxon>Thermomonosporaceae</taxon>
        <taxon>Actinomadura</taxon>
    </lineage>
</organism>
<dbReference type="EMBL" id="SMKU01000213">
    <property type="protein sequence ID" value="TDD76497.1"/>
    <property type="molecule type" value="Genomic_DNA"/>
</dbReference>
<comment type="caution">
    <text evidence="1">The sequence shown here is derived from an EMBL/GenBank/DDBJ whole genome shotgun (WGS) entry which is preliminary data.</text>
</comment>
<protein>
    <submittedName>
        <fullName evidence="1">Uncharacterized protein</fullName>
    </submittedName>
</protein>
<gene>
    <name evidence="1" type="ORF">E1298_30870</name>
</gene>
<evidence type="ECO:0000313" key="1">
    <source>
        <dbReference type="EMBL" id="TDD76497.1"/>
    </source>
</evidence>